<dbReference type="Gene3D" id="3.10.180.10">
    <property type="entry name" value="2,3-Dihydroxybiphenyl 1,2-Dioxygenase, domain 1"/>
    <property type="match status" value="1"/>
</dbReference>
<dbReference type="EMBL" id="QFKX01000003">
    <property type="protein sequence ID" value="PWH06004.1"/>
    <property type="molecule type" value="Genomic_DNA"/>
</dbReference>
<feature type="domain" description="Glyoxalase/fosfomycin resistance/dioxygenase" evidence="1">
    <location>
        <begin position="12"/>
        <end position="134"/>
    </location>
</feature>
<dbReference type="PANTHER" id="PTHR33990:SF1">
    <property type="entry name" value="PROTEIN YJDN"/>
    <property type="match status" value="1"/>
</dbReference>
<dbReference type="InterPro" id="IPR029068">
    <property type="entry name" value="Glyas_Bleomycin-R_OHBP_Dase"/>
</dbReference>
<reference evidence="2 3" key="1">
    <citation type="submission" date="2018-05" db="EMBL/GenBank/DDBJ databases">
        <title>Brachybacterium sp. M1HQ-2T, whole genome shotgun sequence.</title>
        <authorList>
            <person name="Tuo L."/>
        </authorList>
    </citation>
    <scope>NUCLEOTIDE SEQUENCE [LARGE SCALE GENOMIC DNA]</scope>
    <source>
        <strain evidence="2 3">M1HQ-2</strain>
    </source>
</reference>
<protein>
    <submittedName>
        <fullName evidence="2">VOC family protein</fullName>
    </submittedName>
</protein>
<dbReference type="RefSeq" id="WP_109275751.1">
    <property type="nucleotide sequence ID" value="NZ_QFKX01000003.1"/>
</dbReference>
<evidence type="ECO:0000259" key="1">
    <source>
        <dbReference type="Pfam" id="PF00903"/>
    </source>
</evidence>
<dbReference type="PANTHER" id="PTHR33990">
    <property type="entry name" value="PROTEIN YJDN-RELATED"/>
    <property type="match status" value="1"/>
</dbReference>
<organism evidence="2 3">
    <name type="scientific">Brachybacterium endophyticum</name>
    <dbReference type="NCBI Taxonomy" id="2182385"/>
    <lineage>
        <taxon>Bacteria</taxon>
        <taxon>Bacillati</taxon>
        <taxon>Actinomycetota</taxon>
        <taxon>Actinomycetes</taxon>
        <taxon>Micrococcales</taxon>
        <taxon>Dermabacteraceae</taxon>
        <taxon>Brachybacterium</taxon>
    </lineage>
</organism>
<evidence type="ECO:0000313" key="3">
    <source>
        <dbReference type="Proteomes" id="UP000245590"/>
    </source>
</evidence>
<accession>A0A2U2RJP6</accession>
<dbReference type="InterPro" id="IPR004360">
    <property type="entry name" value="Glyas_Fos-R_dOase_dom"/>
</dbReference>
<dbReference type="AlphaFoldDB" id="A0A2U2RJP6"/>
<name>A0A2U2RJP6_9MICO</name>
<dbReference type="Proteomes" id="UP000245590">
    <property type="component" value="Unassembled WGS sequence"/>
</dbReference>
<evidence type="ECO:0000313" key="2">
    <source>
        <dbReference type="EMBL" id="PWH06004.1"/>
    </source>
</evidence>
<sequence>MAAPTFAPYISFPGNAEDAFRYYAEVFGGELQVMHYGDFSTEGFPFQPPEGAVAHAELHGGRVTLTGGDAVGPELPDLHSDVYSFLLALGDVAAARALIDTLIDGGGQEAMPFDLAPWGDHYGQVTDRFGVLWAVMVPGDHGPSAQGGDAAETA</sequence>
<dbReference type="CDD" id="cd06588">
    <property type="entry name" value="PhnB_like"/>
    <property type="match status" value="1"/>
</dbReference>
<comment type="caution">
    <text evidence="2">The sequence shown here is derived from an EMBL/GenBank/DDBJ whole genome shotgun (WGS) entry which is preliminary data.</text>
</comment>
<dbReference type="Pfam" id="PF00903">
    <property type="entry name" value="Glyoxalase"/>
    <property type="match status" value="1"/>
</dbReference>
<dbReference type="OrthoDB" id="9795306at2"/>
<keyword evidence="3" id="KW-1185">Reference proteome</keyword>
<gene>
    <name evidence="2" type="ORF">DEO23_09280</name>
</gene>
<dbReference type="SUPFAM" id="SSF54593">
    <property type="entry name" value="Glyoxalase/Bleomycin resistance protein/Dihydroxybiphenyl dioxygenase"/>
    <property type="match status" value="1"/>
</dbReference>
<proteinExistence type="predicted"/>
<dbReference type="InterPro" id="IPR028973">
    <property type="entry name" value="PhnB-like"/>
</dbReference>